<evidence type="ECO:0000313" key="3">
    <source>
        <dbReference type="Proteomes" id="UP000785679"/>
    </source>
</evidence>
<dbReference type="EMBL" id="RRYP01010712">
    <property type="protein sequence ID" value="TNV78208.1"/>
    <property type="molecule type" value="Genomic_DNA"/>
</dbReference>
<dbReference type="AlphaFoldDB" id="A0A8J8NNN6"/>
<name>A0A8J8NNN6_HALGN</name>
<feature type="compositionally biased region" description="Polar residues" evidence="1">
    <location>
        <begin position="1"/>
        <end position="20"/>
    </location>
</feature>
<protein>
    <submittedName>
        <fullName evidence="2">Uncharacterized protein</fullName>
    </submittedName>
</protein>
<comment type="caution">
    <text evidence="2">The sequence shown here is derived from an EMBL/GenBank/DDBJ whole genome shotgun (WGS) entry which is preliminary data.</text>
</comment>
<reference evidence="2" key="1">
    <citation type="submission" date="2019-06" db="EMBL/GenBank/DDBJ databases">
        <authorList>
            <person name="Zheng W."/>
        </authorList>
    </citation>
    <scope>NUCLEOTIDE SEQUENCE</scope>
    <source>
        <strain evidence="2">QDHG01</strain>
    </source>
</reference>
<sequence>MLKSMTTGNQIQLKSKQTQKYKPWENDTRENLNSFWTVSQRQEVSLQYLIFGLLSDSYISLVLRANQRKNIKAHKTKLFLKFSALKAFTILF</sequence>
<proteinExistence type="predicted"/>
<evidence type="ECO:0000256" key="1">
    <source>
        <dbReference type="SAM" id="MobiDB-lite"/>
    </source>
</evidence>
<dbReference type="Proteomes" id="UP000785679">
    <property type="component" value="Unassembled WGS sequence"/>
</dbReference>
<evidence type="ECO:0000313" key="2">
    <source>
        <dbReference type="EMBL" id="TNV78208.1"/>
    </source>
</evidence>
<organism evidence="2 3">
    <name type="scientific">Halteria grandinella</name>
    <dbReference type="NCBI Taxonomy" id="5974"/>
    <lineage>
        <taxon>Eukaryota</taxon>
        <taxon>Sar</taxon>
        <taxon>Alveolata</taxon>
        <taxon>Ciliophora</taxon>
        <taxon>Intramacronucleata</taxon>
        <taxon>Spirotrichea</taxon>
        <taxon>Stichotrichia</taxon>
        <taxon>Sporadotrichida</taxon>
        <taxon>Halteriidae</taxon>
        <taxon>Halteria</taxon>
    </lineage>
</organism>
<gene>
    <name evidence="2" type="ORF">FGO68_gene9166</name>
</gene>
<feature type="region of interest" description="Disordered" evidence="1">
    <location>
        <begin position="1"/>
        <end position="21"/>
    </location>
</feature>
<keyword evidence="3" id="KW-1185">Reference proteome</keyword>
<accession>A0A8J8NNN6</accession>